<protein>
    <submittedName>
        <fullName evidence="3">Alpha/beta hydrolase family protein</fullName>
    </submittedName>
</protein>
<evidence type="ECO:0000313" key="4">
    <source>
        <dbReference type="Proteomes" id="UP000320390"/>
    </source>
</evidence>
<evidence type="ECO:0000259" key="2">
    <source>
        <dbReference type="Pfam" id="PF00326"/>
    </source>
</evidence>
<dbReference type="Pfam" id="PF00326">
    <property type="entry name" value="Peptidase_S9"/>
    <property type="match status" value="1"/>
</dbReference>
<feature type="chain" id="PRO_5021703700" evidence="1">
    <location>
        <begin position="24"/>
        <end position="486"/>
    </location>
</feature>
<evidence type="ECO:0000256" key="1">
    <source>
        <dbReference type="SAM" id="SignalP"/>
    </source>
</evidence>
<gene>
    <name evidence="3" type="ORF">Poly30_43830</name>
</gene>
<sequence length="486" mass="51673" precursor="true">MALLSNSFLCVAAASLCTISASAHSPRADLSVLFDAPTVSEIARVRTDWATRQPEVAGYRVEASGTDAGGVRFDVVSHISEGQRHYGAVRYPRNYAAGQPYGTLVVCHGGLNGVAAEESANFLLSLPGICVDENYFLVIPSYRGEQLVTQFAGTWVSGGSPSWADRDVDDTASLLAAVQMNIPDMDQARVGAWGISRGAAVAMLLAARDDRIRRVVDLFGWTDLSLPSVQSQLDLILNQGVQPAGIGRVAYESFVFGWLNGVLSLDEARQAWIRRSPCYFANTMPPIQAHHGLQDTQIDPSHTQVLLGALSSLGLGPPDVEGFFYPNGAHGINSLVGLGDRVEPYLCALEDGPRAYCGPMAPHALGLYAGADYRGSSSITRNDFELRANNCRPNTVGLVFVSSNTAYVPAGAGFLCVGAGSQRLGAGLIDAAGTFRMSVDLANPNPNVANFLAPGQKAFMQVVFRDVGNPMGSFNFSNGLQVLIEP</sequence>
<dbReference type="Proteomes" id="UP000320390">
    <property type="component" value="Chromosome"/>
</dbReference>
<name>A0A518EXL5_9BACT</name>
<keyword evidence="4" id="KW-1185">Reference proteome</keyword>
<reference evidence="3 4" key="1">
    <citation type="submission" date="2019-02" db="EMBL/GenBank/DDBJ databases">
        <title>Deep-cultivation of Planctomycetes and their phenomic and genomic characterization uncovers novel biology.</title>
        <authorList>
            <person name="Wiegand S."/>
            <person name="Jogler M."/>
            <person name="Boedeker C."/>
            <person name="Pinto D."/>
            <person name="Vollmers J."/>
            <person name="Rivas-Marin E."/>
            <person name="Kohn T."/>
            <person name="Peeters S.H."/>
            <person name="Heuer A."/>
            <person name="Rast P."/>
            <person name="Oberbeckmann S."/>
            <person name="Bunk B."/>
            <person name="Jeske O."/>
            <person name="Meyerdierks A."/>
            <person name="Storesund J.E."/>
            <person name="Kallscheuer N."/>
            <person name="Luecker S."/>
            <person name="Lage O.M."/>
            <person name="Pohl T."/>
            <person name="Merkel B.J."/>
            <person name="Hornburger P."/>
            <person name="Mueller R.-W."/>
            <person name="Bruemmer F."/>
            <person name="Labrenz M."/>
            <person name="Spormann A.M."/>
            <person name="Op den Camp H."/>
            <person name="Overmann J."/>
            <person name="Amann R."/>
            <person name="Jetten M.S.M."/>
            <person name="Mascher T."/>
            <person name="Medema M.H."/>
            <person name="Devos D.P."/>
            <person name="Kaster A.-K."/>
            <person name="Ovreas L."/>
            <person name="Rohde M."/>
            <person name="Galperin M.Y."/>
            <person name="Jogler C."/>
        </authorList>
    </citation>
    <scope>NUCLEOTIDE SEQUENCE [LARGE SCALE GENOMIC DNA]</scope>
    <source>
        <strain evidence="3 4">Poly30</strain>
    </source>
</reference>
<dbReference type="EMBL" id="CP036434">
    <property type="protein sequence ID" value="QDV08828.1"/>
    <property type="molecule type" value="Genomic_DNA"/>
</dbReference>
<feature type="domain" description="Peptidase S9 prolyl oligopeptidase catalytic" evidence="2">
    <location>
        <begin position="130"/>
        <end position="333"/>
    </location>
</feature>
<accession>A0A518EXL5</accession>
<keyword evidence="3" id="KW-0378">Hydrolase</keyword>
<dbReference type="GO" id="GO:0008236">
    <property type="term" value="F:serine-type peptidase activity"/>
    <property type="evidence" value="ECO:0007669"/>
    <property type="project" value="InterPro"/>
</dbReference>
<feature type="signal peptide" evidence="1">
    <location>
        <begin position="1"/>
        <end position="23"/>
    </location>
</feature>
<dbReference type="OrthoDB" id="9809549at2"/>
<dbReference type="SUPFAM" id="SSF53474">
    <property type="entry name" value="alpha/beta-Hydrolases"/>
    <property type="match status" value="1"/>
</dbReference>
<dbReference type="Gene3D" id="3.40.50.1820">
    <property type="entry name" value="alpha/beta hydrolase"/>
    <property type="match status" value="1"/>
</dbReference>
<evidence type="ECO:0000313" key="3">
    <source>
        <dbReference type="EMBL" id="QDV08828.1"/>
    </source>
</evidence>
<dbReference type="GO" id="GO:0006508">
    <property type="term" value="P:proteolysis"/>
    <property type="evidence" value="ECO:0007669"/>
    <property type="project" value="InterPro"/>
</dbReference>
<dbReference type="InterPro" id="IPR029058">
    <property type="entry name" value="AB_hydrolase_fold"/>
</dbReference>
<keyword evidence="1" id="KW-0732">Signal</keyword>
<dbReference type="RefSeq" id="WP_145202159.1">
    <property type="nucleotide sequence ID" value="NZ_CP036434.1"/>
</dbReference>
<proteinExistence type="predicted"/>
<dbReference type="AlphaFoldDB" id="A0A518EXL5"/>
<dbReference type="InterPro" id="IPR001375">
    <property type="entry name" value="Peptidase_S9_cat"/>
</dbReference>
<organism evidence="3 4">
    <name type="scientific">Saltatorellus ferox</name>
    <dbReference type="NCBI Taxonomy" id="2528018"/>
    <lineage>
        <taxon>Bacteria</taxon>
        <taxon>Pseudomonadati</taxon>
        <taxon>Planctomycetota</taxon>
        <taxon>Planctomycetia</taxon>
        <taxon>Planctomycetia incertae sedis</taxon>
        <taxon>Saltatorellus</taxon>
    </lineage>
</organism>